<dbReference type="SUPFAM" id="SSF48452">
    <property type="entry name" value="TPR-like"/>
    <property type="match status" value="1"/>
</dbReference>
<evidence type="ECO:0008006" key="3">
    <source>
        <dbReference type="Google" id="ProtNLM"/>
    </source>
</evidence>
<comment type="caution">
    <text evidence="1">The sequence shown here is derived from an EMBL/GenBank/DDBJ whole genome shotgun (WGS) entry which is preliminary data.</text>
</comment>
<reference evidence="1" key="1">
    <citation type="journal article" date="2012" name="J. Bacteriol.">
        <title>Genome sequences of type strains of seven species of the marine bacterium Pseudoalteromonas.</title>
        <authorList>
            <person name="Xie B.B."/>
            <person name="Shu Y.L."/>
            <person name="Qin Q.L."/>
            <person name="Rong J.C."/>
            <person name="Zhang X.Y."/>
            <person name="Chen X.L."/>
            <person name="Shi M."/>
            <person name="He H.L."/>
            <person name="Zhou B.C."/>
            <person name="Zhang Y.Z."/>
        </authorList>
    </citation>
    <scope>NUCLEOTIDE SEQUENCE [LARGE SCALE GENOMIC DNA]</scope>
    <source>
        <strain evidence="1">NCIMB 2128</strain>
    </source>
</reference>
<sequence>MHLPLYLPFTFIAVFLMPLTLQGAPFVPKDDAVIATSNTKLKASLSVEEIKNLLDNSQFSGQSERLQGVLKTHLVKLYQENPTSEVSYLYARILQKEHLFEQTINIAKEAIDDDPNHVNSHLLLANIFMTQGRFEAATKHCISLIGLVSTLTASTCVLDIQSQHKNVQQSYQSLLKIVDNKETNLATKHVLSEMSYRMGHYKKALSHINHIKLSNMPVSLVVLWADIQLRLNNSEHIINSLSALIDDNTNLEDALLLRLAIAEKDLKTHGQKWQKMMAERVSLREIRQDTFHASDLAKYYINIQPNPDKALYWANINWQQAKMSMDQQLLKDAQAMPRGKL</sequence>
<evidence type="ECO:0000313" key="2">
    <source>
        <dbReference type="Proteomes" id="UP000016534"/>
    </source>
</evidence>
<accession>A0ABN0NIF2</accession>
<keyword evidence="2" id="KW-1185">Reference proteome</keyword>
<protein>
    <recommendedName>
        <fullName evidence="3">TPR domain-containing protein</fullName>
    </recommendedName>
</protein>
<dbReference type="Proteomes" id="UP000016534">
    <property type="component" value="Unassembled WGS sequence"/>
</dbReference>
<evidence type="ECO:0000313" key="1">
    <source>
        <dbReference type="EMBL" id="ERG61319.1"/>
    </source>
</evidence>
<dbReference type="InterPro" id="IPR011990">
    <property type="entry name" value="TPR-like_helical_dom_sf"/>
</dbReference>
<dbReference type="EMBL" id="AHCF02000017">
    <property type="protein sequence ID" value="ERG61319.1"/>
    <property type="molecule type" value="Genomic_DNA"/>
</dbReference>
<proteinExistence type="predicted"/>
<organism evidence="1 2">
    <name type="scientific">Pseudoalteromonas undina</name>
    <dbReference type="NCBI Taxonomy" id="43660"/>
    <lineage>
        <taxon>Bacteria</taxon>
        <taxon>Pseudomonadati</taxon>
        <taxon>Pseudomonadota</taxon>
        <taxon>Gammaproteobacteria</taxon>
        <taxon>Alteromonadales</taxon>
        <taxon>Pseudoalteromonadaceae</taxon>
        <taxon>Pseudoalteromonas</taxon>
    </lineage>
</organism>
<reference evidence="1" key="2">
    <citation type="submission" date="2013-04" db="EMBL/GenBank/DDBJ databases">
        <title>Genome sequence of Pseudoalteromonas undina.</title>
        <authorList>
            <person name="Xie B.-B."/>
            <person name="Rong J.-C."/>
            <person name="Qin Q.-L."/>
            <person name="Shu Y.-L."/>
            <person name="Zhang Y.-Z."/>
        </authorList>
    </citation>
    <scope>NUCLEOTIDE SEQUENCE</scope>
    <source>
        <strain evidence="1">NCIMB 2128</strain>
    </source>
</reference>
<gene>
    <name evidence="1" type="ORF">PUND_09414</name>
</gene>
<dbReference type="Gene3D" id="1.25.40.10">
    <property type="entry name" value="Tetratricopeptide repeat domain"/>
    <property type="match status" value="1"/>
</dbReference>
<name>A0ABN0NIF2_9GAMM</name>